<dbReference type="Proteomes" id="UP000275078">
    <property type="component" value="Unassembled WGS sequence"/>
</dbReference>
<evidence type="ECO:0000313" key="4">
    <source>
        <dbReference type="EMBL" id="RPA72524.1"/>
    </source>
</evidence>
<name>A0A3N4HS80_ASCIM</name>
<dbReference type="InterPro" id="IPR004839">
    <property type="entry name" value="Aminotransferase_I/II_large"/>
</dbReference>
<accession>A0A3N4HS80</accession>
<dbReference type="STRING" id="1160509.A0A3N4HS80"/>
<dbReference type="GO" id="GO:0006520">
    <property type="term" value="P:amino acid metabolic process"/>
    <property type="evidence" value="ECO:0007669"/>
    <property type="project" value="TreeGrafter"/>
</dbReference>
<dbReference type="EMBL" id="ML119858">
    <property type="protein sequence ID" value="RPA72524.1"/>
    <property type="molecule type" value="Genomic_DNA"/>
</dbReference>
<dbReference type="InterPro" id="IPR015424">
    <property type="entry name" value="PyrdxlP-dep_Trfase"/>
</dbReference>
<proteinExistence type="inferred from homology"/>
<dbReference type="PANTHER" id="PTHR43795">
    <property type="entry name" value="BIFUNCTIONAL ASPARTATE AMINOTRANSFERASE AND GLUTAMATE/ASPARTATE-PREPHENATE AMINOTRANSFERASE-RELATED"/>
    <property type="match status" value="1"/>
</dbReference>
<keyword evidence="5" id="KW-1185">Reference proteome</keyword>
<evidence type="ECO:0000256" key="2">
    <source>
        <dbReference type="ARBA" id="ARBA00022898"/>
    </source>
</evidence>
<reference evidence="4 5" key="1">
    <citation type="journal article" date="2018" name="Nat. Ecol. Evol.">
        <title>Pezizomycetes genomes reveal the molecular basis of ectomycorrhizal truffle lifestyle.</title>
        <authorList>
            <person name="Murat C."/>
            <person name="Payen T."/>
            <person name="Noel B."/>
            <person name="Kuo A."/>
            <person name="Morin E."/>
            <person name="Chen J."/>
            <person name="Kohler A."/>
            <person name="Krizsan K."/>
            <person name="Balestrini R."/>
            <person name="Da Silva C."/>
            <person name="Montanini B."/>
            <person name="Hainaut M."/>
            <person name="Levati E."/>
            <person name="Barry K.W."/>
            <person name="Belfiori B."/>
            <person name="Cichocki N."/>
            <person name="Clum A."/>
            <person name="Dockter R.B."/>
            <person name="Fauchery L."/>
            <person name="Guy J."/>
            <person name="Iotti M."/>
            <person name="Le Tacon F."/>
            <person name="Lindquist E.A."/>
            <person name="Lipzen A."/>
            <person name="Malagnac F."/>
            <person name="Mello A."/>
            <person name="Molinier V."/>
            <person name="Miyauchi S."/>
            <person name="Poulain J."/>
            <person name="Riccioni C."/>
            <person name="Rubini A."/>
            <person name="Sitrit Y."/>
            <person name="Splivallo R."/>
            <person name="Traeger S."/>
            <person name="Wang M."/>
            <person name="Zifcakova L."/>
            <person name="Wipf D."/>
            <person name="Zambonelli A."/>
            <person name="Paolocci F."/>
            <person name="Nowrousian M."/>
            <person name="Ottonello S."/>
            <person name="Baldrian P."/>
            <person name="Spatafora J.W."/>
            <person name="Henrissat B."/>
            <person name="Nagy L.G."/>
            <person name="Aury J.M."/>
            <person name="Wincker P."/>
            <person name="Grigoriev I.V."/>
            <person name="Bonfante P."/>
            <person name="Martin F.M."/>
        </authorList>
    </citation>
    <scope>NUCLEOTIDE SEQUENCE [LARGE SCALE GENOMIC DNA]</scope>
    <source>
        <strain evidence="4 5">RN42</strain>
    </source>
</reference>
<dbReference type="Gene3D" id="3.90.1150.10">
    <property type="entry name" value="Aspartate Aminotransferase, domain 1"/>
    <property type="match status" value="1"/>
</dbReference>
<keyword evidence="4" id="KW-0808">Transferase</keyword>
<dbReference type="PROSITE" id="PS00105">
    <property type="entry name" value="AA_TRANSFER_CLASS_1"/>
    <property type="match status" value="1"/>
</dbReference>
<dbReference type="GO" id="GO:0030170">
    <property type="term" value="F:pyridoxal phosphate binding"/>
    <property type="evidence" value="ECO:0007669"/>
    <property type="project" value="InterPro"/>
</dbReference>
<dbReference type="PRINTS" id="PR00753">
    <property type="entry name" value="ACCSYNTHASE"/>
</dbReference>
<dbReference type="InterPro" id="IPR015422">
    <property type="entry name" value="PyrdxlP-dep_Trfase_small"/>
</dbReference>
<dbReference type="PANTHER" id="PTHR43795:SF39">
    <property type="entry name" value="AMINOTRANSFERASE CLASS I_CLASSII DOMAIN-CONTAINING PROTEIN"/>
    <property type="match status" value="1"/>
</dbReference>
<dbReference type="OrthoDB" id="7042322at2759"/>
<dbReference type="Pfam" id="PF00155">
    <property type="entry name" value="Aminotran_1_2"/>
    <property type="match status" value="1"/>
</dbReference>
<keyword evidence="4" id="KW-0032">Aminotransferase</keyword>
<dbReference type="InterPro" id="IPR004838">
    <property type="entry name" value="NHTrfase_class1_PyrdxlP-BS"/>
</dbReference>
<sequence>MAIILKVWGNLYNKDTNPDGVINVGVAENYLPQKELTEWLNENVKFSPVDLTYGDSLAGGKRLRNNLANLYNTRLSPLTPLDPDNILVSSGVSSVIDQLAWVLADPGDGVLLGKPFYGGFQKDMYARARVKTVAVSLKDVEDPLGVEAVARFEEELLASEKRGTKIRAIILCNPHNPLGRCYTLEALNAYMRLCAKYSIHLISDEIYAFTLYPPTDASSAPPFHSILSIPPLMDPEYIHVAYGASKDFVMNGLRLGFLYTTNPRVKAAYSDIAFFTRPASVAEVMWSTVLENETYLDGYFKKNSALCARGRDIVTAWLEEHNVPYVKNTYAGFFIWIDVRKWLPTGKDSKTGKELTPVEQERKLTMRMVEGGVYLATGEFFGGEEPGYYRLSFANEPDELRLALERLGEALWGQHGNGEVETLVDGVRKVELGGMQLEG</sequence>
<keyword evidence="2" id="KW-0663">Pyridoxal phosphate</keyword>
<dbReference type="CDD" id="cd00609">
    <property type="entry name" value="AAT_like"/>
    <property type="match status" value="1"/>
</dbReference>
<feature type="domain" description="Aminotransferase class I/classII large" evidence="3">
    <location>
        <begin position="22"/>
        <end position="407"/>
    </location>
</feature>
<dbReference type="AlphaFoldDB" id="A0A3N4HS80"/>
<evidence type="ECO:0000313" key="5">
    <source>
        <dbReference type="Proteomes" id="UP000275078"/>
    </source>
</evidence>
<dbReference type="InterPro" id="IPR015421">
    <property type="entry name" value="PyrdxlP-dep_Trfase_major"/>
</dbReference>
<organism evidence="4 5">
    <name type="scientific">Ascobolus immersus RN42</name>
    <dbReference type="NCBI Taxonomy" id="1160509"/>
    <lineage>
        <taxon>Eukaryota</taxon>
        <taxon>Fungi</taxon>
        <taxon>Dikarya</taxon>
        <taxon>Ascomycota</taxon>
        <taxon>Pezizomycotina</taxon>
        <taxon>Pezizomycetes</taxon>
        <taxon>Pezizales</taxon>
        <taxon>Ascobolaceae</taxon>
        <taxon>Ascobolus</taxon>
    </lineage>
</organism>
<dbReference type="Gene3D" id="3.40.640.10">
    <property type="entry name" value="Type I PLP-dependent aspartate aminotransferase-like (Major domain)"/>
    <property type="match status" value="1"/>
</dbReference>
<dbReference type="InterPro" id="IPR050478">
    <property type="entry name" value="Ethylene_sulfur-biosynth"/>
</dbReference>
<dbReference type="GO" id="GO:0008483">
    <property type="term" value="F:transaminase activity"/>
    <property type="evidence" value="ECO:0007669"/>
    <property type="project" value="UniProtKB-KW"/>
</dbReference>
<gene>
    <name evidence="4" type="ORF">BJ508DRAFT_216949</name>
</gene>
<evidence type="ECO:0000256" key="1">
    <source>
        <dbReference type="ARBA" id="ARBA00007441"/>
    </source>
</evidence>
<evidence type="ECO:0000259" key="3">
    <source>
        <dbReference type="Pfam" id="PF00155"/>
    </source>
</evidence>
<comment type="similarity">
    <text evidence="1">Belongs to the class-I pyridoxal-phosphate-dependent aminotransferase family.</text>
</comment>
<protein>
    <submittedName>
        <fullName evidence="4">Putative aminotransferase</fullName>
    </submittedName>
</protein>
<dbReference type="SUPFAM" id="SSF53383">
    <property type="entry name" value="PLP-dependent transferases"/>
    <property type="match status" value="1"/>
</dbReference>